<dbReference type="GO" id="GO:0019825">
    <property type="term" value="F:oxygen binding"/>
    <property type="evidence" value="ECO:0007669"/>
    <property type="project" value="InterPro"/>
</dbReference>
<proteinExistence type="inferred from homology"/>
<gene>
    <name evidence="9" type="ORF">SAMN06265355_12558</name>
</gene>
<evidence type="ECO:0000256" key="5">
    <source>
        <dbReference type="ARBA" id="ARBA00023004"/>
    </source>
</evidence>
<evidence type="ECO:0000256" key="2">
    <source>
        <dbReference type="ARBA" id="ARBA00022448"/>
    </source>
</evidence>
<keyword evidence="5 6" id="KW-0408">Iron</keyword>
<dbReference type="GO" id="GO:0046872">
    <property type="term" value="F:metal ion binding"/>
    <property type="evidence" value="ECO:0007669"/>
    <property type="project" value="UniProtKB-UniRule"/>
</dbReference>
<dbReference type="InterPro" id="IPR009050">
    <property type="entry name" value="Globin-like_sf"/>
</dbReference>
<evidence type="ECO:0000256" key="1">
    <source>
        <dbReference type="ARBA" id="ARBA00009660"/>
    </source>
</evidence>
<keyword evidence="6" id="KW-0561">Oxygen transport</keyword>
<dbReference type="InterPro" id="IPR001486">
    <property type="entry name" value="Hemoglobin_trunc"/>
</dbReference>
<dbReference type="Gene3D" id="1.10.490.10">
    <property type="entry name" value="Globins"/>
    <property type="match status" value="1"/>
</dbReference>
<feature type="binding site" description="distal binding residue" evidence="8">
    <location>
        <position position="69"/>
    </location>
    <ligand>
        <name>heme</name>
        <dbReference type="ChEBI" id="CHEBI:30413"/>
    </ligand>
    <ligandPart>
        <name>Fe</name>
        <dbReference type="ChEBI" id="CHEBI:18248"/>
    </ligandPart>
</feature>
<evidence type="ECO:0000313" key="10">
    <source>
        <dbReference type="Proteomes" id="UP000198420"/>
    </source>
</evidence>
<accession>A0A239GN96</accession>
<reference evidence="10" key="1">
    <citation type="submission" date="2017-06" db="EMBL/GenBank/DDBJ databases">
        <authorList>
            <person name="Varghese N."/>
            <person name="Submissions S."/>
        </authorList>
    </citation>
    <scope>NUCLEOTIDE SEQUENCE [LARGE SCALE GENOMIC DNA]</scope>
    <source>
        <strain evidence="10">DSM 44485</strain>
    </source>
</reference>
<feature type="binding site" description="proximal binding residue" evidence="7">
    <location>
        <position position="69"/>
    </location>
    <ligand>
        <name>heme</name>
        <dbReference type="ChEBI" id="CHEBI:30413"/>
    </ligand>
    <ligandPart>
        <name>Fe</name>
        <dbReference type="ChEBI" id="CHEBI:18248"/>
    </ligandPart>
</feature>
<evidence type="ECO:0000256" key="6">
    <source>
        <dbReference type="PIRNR" id="PIRNR002030"/>
    </source>
</evidence>
<keyword evidence="3 6" id="KW-0349">Heme</keyword>
<dbReference type="AlphaFoldDB" id="A0A239GN96"/>
<evidence type="ECO:0000256" key="4">
    <source>
        <dbReference type="ARBA" id="ARBA00022723"/>
    </source>
</evidence>
<dbReference type="GO" id="GO:0005344">
    <property type="term" value="F:oxygen carrier activity"/>
    <property type="evidence" value="ECO:0007669"/>
    <property type="project" value="UniProtKB-UniRule"/>
</dbReference>
<dbReference type="InterPro" id="IPR012292">
    <property type="entry name" value="Globin/Proto"/>
</dbReference>
<dbReference type="InterPro" id="IPR016339">
    <property type="entry name" value="Hemoglobin_trunc_I"/>
</dbReference>
<evidence type="ECO:0000256" key="3">
    <source>
        <dbReference type="ARBA" id="ARBA00022617"/>
    </source>
</evidence>
<dbReference type="CDD" id="cd00454">
    <property type="entry name" value="TrHb1_N"/>
    <property type="match status" value="1"/>
</dbReference>
<keyword evidence="10" id="KW-1185">Reference proteome</keyword>
<dbReference type="Pfam" id="PF01152">
    <property type="entry name" value="Bac_globin"/>
    <property type="match status" value="1"/>
</dbReference>
<comment type="similarity">
    <text evidence="1 6">Belongs to the truncated hemoglobin family. Group I subfamily.</text>
</comment>
<sequence>MSIYESIGGEEALAAVVDGLYERILADDALSAFFVGTRLNKLKGRQVEFFAQALGGPAVYQGGSMKDVHLGLGIERAHFDRVAEHLTASLAAAGVPAATIAEIAAVLRPLAADIVSGQRGAHFTG</sequence>
<dbReference type="OrthoDB" id="9798157at2"/>
<dbReference type="Proteomes" id="UP000198420">
    <property type="component" value="Unassembled WGS sequence"/>
</dbReference>
<organism evidence="9 10">
    <name type="scientific">Actinomadura mexicana</name>
    <dbReference type="NCBI Taxonomy" id="134959"/>
    <lineage>
        <taxon>Bacteria</taxon>
        <taxon>Bacillati</taxon>
        <taxon>Actinomycetota</taxon>
        <taxon>Actinomycetes</taxon>
        <taxon>Streptosporangiales</taxon>
        <taxon>Thermomonosporaceae</taxon>
        <taxon>Actinomadura</taxon>
    </lineage>
</organism>
<evidence type="ECO:0000256" key="7">
    <source>
        <dbReference type="PIRSR" id="PIRSR002030-1"/>
    </source>
</evidence>
<evidence type="ECO:0000313" key="9">
    <source>
        <dbReference type="EMBL" id="SNS70637.1"/>
    </source>
</evidence>
<evidence type="ECO:0000256" key="8">
    <source>
        <dbReference type="PIRSR" id="PIRSR601486-1"/>
    </source>
</evidence>
<dbReference type="RefSeq" id="WP_089316678.1">
    <property type="nucleotide sequence ID" value="NZ_FZNP01000025.1"/>
</dbReference>
<dbReference type="PIRSF" id="PIRSF002030">
    <property type="entry name" value="Globin_Protozoa/Cyanobacteria"/>
    <property type="match status" value="1"/>
</dbReference>
<name>A0A239GN96_9ACTN</name>
<protein>
    <recommendedName>
        <fullName evidence="6">Group 1 truncated hemoglobin</fullName>
    </recommendedName>
</protein>
<dbReference type="GO" id="GO:0020037">
    <property type="term" value="F:heme binding"/>
    <property type="evidence" value="ECO:0007669"/>
    <property type="project" value="InterPro"/>
</dbReference>
<keyword evidence="4 6" id="KW-0479">Metal-binding</keyword>
<dbReference type="EMBL" id="FZNP01000025">
    <property type="protein sequence ID" value="SNS70637.1"/>
    <property type="molecule type" value="Genomic_DNA"/>
</dbReference>
<comment type="cofactor">
    <cofactor evidence="7">
        <name>heme</name>
        <dbReference type="ChEBI" id="CHEBI:30413"/>
    </cofactor>
    <text evidence="7">Binds 1 heme group per subunit.</text>
</comment>
<keyword evidence="2 6" id="KW-0813">Transport</keyword>
<dbReference type="SUPFAM" id="SSF46458">
    <property type="entry name" value="Globin-like"/>
    <property type="match status" value="1"/>
</dbReference>